<keyword evidence="1" id="KW-0732">Signal</keyword>
<dbReference type="RefSeq" id="WP_204056791.1">
    <property type="nucleotide sequence ID" value="NZ_BAAAGP010000016.1"/>
</dbReference>
<evidence type="ECO:0008006" key="4">
    <source>
        <dbReference type="Google" id="ProtNLM"/>
    </source>
</evidence>
<keyword evidence="3" id="KW-1185">Reference proteome</keyword>
<protein>
    <recommendedName>
        <fullName evidence="4">Ig-like domain-containing protein</fullName>
    </recommendedName>
</protein>
<dbReference type="Proteomes" id="UP000603904">
    <property type="component" value="Unassembled WGS sequence"/>
</dbReference>
<gene>
    <name evidence="2" type="ORF">Mco01_22280</name>
</gene>
<evidence type="ECO:0000313" key="2">
    <source>
        <dbReference type="EMBL" id="GIH39228.1"/>
    </source>
</evidence>
<proteinExistence type="predicted"/>
<feature type="chain" id="PRO_5045713603" description="Ig-like domain-containing protein" evidence="1">
    <location>
        <begin position="35"/>
        <end position="150"/>
    </location>
</feature>
<reference evidence="2 3" key="1">
    <citation type="submission" date="2021-01" db="EMBL/GenBank/DDBJ databases">
        <title>Whole genome shotgun sequence of Microbispora corallina NBRC 16416.</title>
        <authorList>
            <person name="Komaki H."/>
            <person name="Tamura T."/>
        </authorList>
    </citation>
    <scope>NUCLEOTIDE SEQUENCE [LARGE SCALE GENOMIC DNA]</scope>
    <source>
        <strain evidence="2 3">NBRC 16416</strain>
    </source>
</reference>
<evidence type="ECO:0000256" key="1">
    <source>
        <dbReference type="SAM" id="SignalP"/>
    </source>
</evidence>
<dbReference type="EMBL" id="BOOC01000007">
    <property type="protein sequence ID" value="GIH39228.1"/>
    <property type="molecule type" value="Genomic_DNA"/>
</dbReference>
<dbReference type="PROSITE" id="PS51318">
    <property type="entry name" value="TAT"/>
    <property type="match status" value="1"/>
</dbReference>
<feature type="signal peptide" evidence="1">
    <location>
        <begin position="1"/>
        <end position="34"/>
    </location>
</feature>
<comment type="caution">
    <text evidence="2">The sequence shown here is derived from an EMBL/GenBank/DDBJ whole genome shotgun (WGS) entry which is preliminary data.</text>
</comment>
<evidence type="ECO:0000313" key="3">
    <source>
        <dbReference type="Proteomes" id="UP000603904"/>
    </source>
</evidence>
<dbReference type="InterPro" id="IPR006311">
    <property type="entry name" value="TAT_signal"/>
</dbReference>
<name>A0ABQ4FWV0_9ACTN</name>
<sequence length="150" mass="15143">MFAVKSARRALALGSALVATGAFGLVAAPQPAMAGTTVLNATVDCLNVNYSGSTSDWYPYQVSVYASPGGSVSFSPYAIPATHAYGITATLPSGTTSVTVYALCSSGHQWDLSGYGGVSVPSGATSVSLTLNCSTQPVYPGPWLTSCSSS</sequence>
<accession>A0ABQ4FWV0</accession>
<organism evidence="2 3">
    <name type="scientific">Microbispora corallina</name>
    <dbReference type="NCBI Taxonomy" id="83302"/>
    <lineage>
        <taxon>Bacteria</taxon>
        <taxon>Bacillati</taxon>
        <taxon>Actinomycetota</taxon>
        <taxon>Actinomycetes</taxon>
        <taxon>Streptosporangiales</taxon>
        <taxon>Streptosporangiaceae</taxon>
        <taxon>Microbispora</taxon>
    </lineage>
</organism>